<comment type="caution">
    <text evidence="2">The sequence shown here is derived from an EMBL/GenBank/DDBJ whole genome shotgun (WGS) entry which is preliminary data.</text>
</comment>
<feature type="transmembrane region" description="Helical" evidence="1">
    <location>
        <begin position="95"/>
        <end position="115"/>
    </location>
</feature>
<dbReference type="InParanoid" id="A0A024G772"/>
<protein>
    <submittedName>
        <fullName evidence="2">Uncharacterized protein</fullName>
    </submittedName>
</protein>
<dbReference type="AlphaFoldDB" id="A0A024G772"/>
<evidence type="ECO:0000313" key="3">
    <source>
        <dbReference type="Proteomes" id="UP000053237"/>
    </source>
</evidence>
<name>A0A024G772_9STRA</name>
<reference evidence="2 3" key="1">
    <citation type="submission" date="2012-05" db="EMBL/GenBank/DDBJ databases">
        <title>Recombination and specialization in a pathogen metapopulation.</title>
        <authorList>
            <person name="Gardiner A."/>
            <person name="Kemen E."/>
            <person name="Schultz-Larsen T."/>
            <person name="MacLean D."/>
            <person name="Van Oosterhout C."/>
            <person name="Jones J.D.G."/>
        </authorList>
    </citation>
    <scope>NUCLEOTIDE SEQUENCE [LARGE SCALE GENOMIC DNA]</scope>
    <source>
        <strain evidence="2 3">Ac Nc2</strain>
    </source>
</reference>
<evidence type="ECO:0000313" key="2">
    <source>
        <dbReference type="EMBL" id="CCI42603.1"/>
    </source>
</evidence>
<dbReference type="Proteomes" id="UP000053237">
    <property type="component" value="Unassembled WGS sequence"/>
</dbReference>
<sequence>MAIRTLSSSSCFSSTVKSIDFKQFFVKEQWPFPSTLIIRHSHFFPFTQTAPLYDQNKNHRLVYSTVSHTYYTTALYWPKLIDLESLYYLQIRPVVATYSFSVILIPFCSIISLTSEAFLRFPLAAYAQSREAKVRNFVNVFSSMSFCAGMLSISLNKSNSPSTKLSSLLD</sequence>
<organism evidence="2 3">
    <name type="scientific">Albugo candida</name>
    <dbReference type="NCBI Taxonomy" id="65357"/>
    <lineage>
        <taxon>Eukaryota</taxon>
        <taxon>Sar</taxon>
        <taxon>Stramenopiles</taxon>
        <taxon>Oomycota</taxon>
        <taxon>Peronosporomycetes</taxon>
        <taxon>Albuginales</taxon>
        <taxon>Albuginaceae</taxon>
        <taxon>Albugo</taxon>
    </lineage>
</organism>
<proteinExistence type="predicted"/>
<dbReference type="EMBL" id="CAIX01000036">
    <property type="protein sequence ID" value="CCI42603.1"/>
    <property type="molecule type" value="Genomic_DNA"/>
</dbReference>
<keyword evidence="3" id="KW-1185">Reference proteome</keyword>
<keyword evidence="1" id="KW-0812">Transmembrane</keyword>
<evidence type="ECO:0000256" key="1">
    <source>
        <dbReference type="SAM" id="Phobius"/>
    </source>
</evidence>
<keyword evidence="1" id="KW-0472">Membrane</keyword>
<feature type="transmembrane region" description="Helical" evidence="1">
    <location>
        <begin position="136"/>
        <end position="155"/>
    </location>
</feature>
<gene>
    <name evidence="2" type="ORF">BN9_033870</name>
</gene>
<keyword evidence="1" id="KW-1133">Transmembrane helix</keyword>
<accession>A0A024G772</accession>